<dbReference type="InterPro" id="IPR010982">
    <property type="entry name" value="Lambda_DNA-bd_dom_sf"/>
</dbReference>
<evidence type="ECO:0000313" key="1">
    <source>
        <dbReference type="EMBL" id="QKM60313.1"/>
    </source>
</evidence>
<dbReference type="KEGG" id="pard:DN92_04230"/>
<dbReference type="SUPFAM" id="SSF47413">
    <property type="entry name" value="lambda repressor-like DNA-binding domains"/>
    <property type="match status" value="1"/>
</dbReference>
<dbReference type="GO" id="GO:0003677">
    <property type="term" value="F:DNA binding"/>
    <property type="evidence" value="ECO:0007669"/>
    <property type="project" value="InterPro"/>
</dbReference>
<name>A0A6M9PWJ3_9BURK</name>
<reference evidence="1 2" key="1">
    <citation type="submission" date="2018-04" db="EMBL/GenBank/DDBJ databases">
        <title>Polynucleobacter sp. UK-Long2-W17 genome.</title>
        <authorList>
            <person name="Hahn M.W."/>
        </authorList>
    </citation>
    <scope>NUCLEOTIDE SEQUENCE [LARGE SCALE GENOMIC DNA]</scope>
    <source>
        <strain evidence="1 2">UK-Long2-W17</strain>
    </source>
</reference>
<dbReference type="AlphaFoldDB" id="A0A6M9PWJ3"/>
<dbReference type="Proteomes" id="UP000501090">
    <property type="component" value="Chromosome"/>
</dbReference>
<evidence type="ECO:0000313" key="2">
    <source>
        <dbReference type="Proteomes" id="UP000501090"/>
    </source>
</evidence>
<dbReference type="EMBL" id="CP028940">
    <property type="protein sequence ID" value="QKM60313.1"/>
    <property type="molecule type" value="Genomic_DNA"/>
</dbReference>
<gene>
    <name evidence="1" type="ORF">DN92_04230</name>
</gene>
<organism evidence="1 2">
    <name type="scientific">Polynucleobacter arcticus</name>
    <dbReference type="NCBI Taxonomy" id="1743165"/>
    <lineage>
        <taxon>Bacteria</taxon>
        <taxon>Pseudomonadati</taxon>
        <taxon>Pseudomonadota</taxon>
        <taxon>Betaproteobacteria</taxon>
        <taxon>Burkholderiales</taxon>
        <taxon>Burkholderiaceae</taxon>
        <taxon>Polynucleobacter</taxon>
    </lineage>
</organism>
<accession>A0A6M9PWJ3</accession>
<sequence>MSKKMITEEKRVLDELLEMALDLDGHGLLTKHDLVKMKALCIEKPPVFTPKKVSDLRIHRAKMSQSIFAALLNVSVSTVQKWESAGSGKHPSGAAAKLLQIIDMKGIQSVLL</sequence>
<proteinExistence type="predicted"/>
<dbReference type="RefSeq" id="WP_173960081.1">
    <property type="nucleotide sequence ID" value="NZ_CBCSCC010000002.1"/>
</dbReference>
<dbReference type="Gene3D" id="1.10.260.40">
    <property type="entry name" value="lambda repressor-like DNA-binding domains"/>
    <property type="match status" value="1"/>
</dbReference>
<protein>
    <submittedName>
        <fullName evidence="1">Transcriptional regulator</fullName>
    </submittedName>
</protein>
<keyword evidence="2" id="KW-1185">Reference proteome</keyword>